<keyword evidence="9" id="KW-1185">Reference proteome</keyword>
<gene>
    <name evidence="8" type="ORF">K461DRAFT_320581</name>
</gene>
<dbReference type="AlphaFoldDB" id="A0A9P4MH85"/>
<dbReference type="PANTHER" id="PTHR33048:SF96">
    <property type="entry name" value="INTEGRAL MEMBRANE PROTEIN"/>
    <property type="match status" value="1"/>
</dbReference>
<protein>
    <recommendedName>
        <fullName evidence="7">Rhodopsin domain-containing protein</fullName>
    </recommendedName>
</protein>
<keyword evidence="4 6" id="KW-0472">Membrane</keyword>
<dbReference type="InterPro" id="IPR049326">
    <property type="entry name" value="Rhodopsin_dom_fungi"/>
</dbReference>
<evidence type="ECO:0000313" key="8">
    <source>
        <dbReference type="EMBL" id="KAF2154470.1"/>
    </source>
</evidence>
<feature type="transmembrane region" description="Helical" evidence="6">
    <location>
        <begin position="193"/>
        <end position="217"/>
    </location>
</feature>
<dbReference type="Proteomes" id="UP000799439">
    <property type="component" value="Unassembled WGS sequence"/>
</dbReference>
<evidence type="ECO:0000256" key="4">
    <source>
        <dbReference type="ARBA" id="ARBA00023136"/>
    </source>
</evidence>
<reference evidence="8" key="1">
    <citation type="journal article" date="2020" name="Stud. Mycol.">
        <title>101 Dothideomycetes genomes: a test case for predicting lifestyles and emergence of pathogens.</title>
        <authorList>
            <person name="Haridas S."/>
            <person name="Albert R."/>
            <person name="Binder M."/>
            <person name="Bloem J."/>
            <person name="Labutti K."/>
            <person name="Salamov A."/>
            <person name="Andreopoulos B."/>
            <person name="Baker S."/>
            <person name="Barry K."/>
            <person name="Bills G."/>
            <person name="Bluhm B."/>
            <person name="Cannon C."/>
            <person name="Castanera R."/>
            <person name="Culley D."/>
            <person name="Daum C."/>
            <person name="Ezra D."/>
            <person name="Gonzalez J."/>
            <person name="Henrissat B."/>
            <person name="Kuo A."/>
            <person name="Liang C."/>
            <person name="Lipzen A."/>
            <person name="Lutzoni F."/>
            <person name="Magnuson J."/>
            <person name="Mondo S."/>
            <person name="Nolan M."/>
            <person name="Ohm R."/>
            <person name="Pangilinan J."/>
            <person name="Park H.-J."/>
            <person name="Ramirez L."/>
            <person name="Alfaro M."/>
            <person name="Sun H."/>
            <person name="Tritt A."/>
            <person name="Yoshinaga Y."/>
            <person name="Zwiers L.-H."/>
            <person name="Turgeon B."/>
            <person name="Goodwin S."/>
            <person name="Spatafora J."/>
            <person name="Crous P."/>
            <person name="Grigoriev I."/>
        </authorList>
    </citation>
    <scope>NUCLEOTIDE SEQUENCE</scope>
    <source>
        <strain evidence="8">CBS 260.36</strain>
    </source>
</reference>
<dbReference type="Pfam" id="PF20684">
    <property type="entry name" value="Fung_rhodopsin"/>
    <property type="match status" value="1"/>
</dbReference>
<organism evidence="8 9">
    <name type="scientific">Myriangium duriaei CBS 260.36</name>
    <dbReference type="NCBI Taxonomy" id="1168546"/>
    <lineage>
        <taxon>Eukaryota</taxon>
        <taxon>Fungi</taxon>
        <taxon>Dikarya</taxon>
        <taxon>Ascomycota</taxon>
        <taxon>Pezizomycotina</taxon>
        <taxon>Dothideomycetes</taxon>
        <taxon>Dothideomycetidae</taxon>
        <taxon>Myriangiales</taxon>
        <taxon>Myriangiaceae</taxon>
        <taxon>Myriangium</taxon>
    </lineage>
</organism>
<dbReference type="EMBL" id="ML996084">
    <property type="protein sequence ID" value="KAF2154470.1"/>
    <property type="molecule type" value="Genomic_DNA"/>
</dbReference>
<name>A0A9P4MH85_9PEZI</name>
<feature type="transmembrane region" description="Helical" evidence="6">
    <location>
        <begin position="264"/>
        <end position="286"/>
    </location>
</feature>
<evidence type="ECO:0000256" key="3">
    <source>
        <dbReference type="ARBA" id="ARBA00022989"/>
    </source>
</evidence>
<comment type="similarity">
    <text evidence="5">Belongs to the SAT4 family.</text>
</comment>
<feature type="transmembrane region" description="Helical" evidence="6">
    <location>
        <begin position="109"/>
        <end position="132"/>
    </location>
</feature>
<evidence type="ECO:0000256" key="5">
    <source>
        <dbReference type="ARBA" id="ARBA00038359"/>
    </source>
</evidence>
<keyword evidence="2 6" id="KW-0812">Transmembrane</keyword>
<feature type="transmembrane region" description="Helical" evidence="6">
    <location>
        <begin position="229"/>
        <end position="249"/>
    </location>
</feature>
<accession>A0A9P4MH85</accession>
<evidence type="ECO:0000259" key="7">
    <source>
        <dbReference type="Pfam" id="PF20684"/>
    </source>
</evidence>
<feature type="domain" description="Rhodopsin" evidence="7">
    <location>
        <begin position="51"/>
        <end position="293"/>
    </location>
</feature>
<comment type="subcellular location">
    <subcellularLocation>
        <location evidence="1">Membrane</location>
        <topology evidence="1">Multi-pass membrane protein</topology>
    </subcellularLocation>
</comment>
<evidence type="ECO:0000256" key="1">
    <source>
        <dbReference type="ARBA" id="ARBA00004141"/>
    </source>
</evidence>
<dbReference type="PANTHER" id="PTHR33048">
    <property type="entry name" value="PTH11-LIKE INTEGRAL MEMBRANE PROTEIN (AFU_ORTHOLOGUE AFUA_5G11245)"/>
    <property type="match status" value="1"/>
</dbReference>
<evidence type="ECO:0000256" key="6">
    <source>
        <dbReference type="SAM" id="Phobius"/>
    </source>
</evidence>
<dbReference type="GO" id="GO:0016020">
    <property type="term" value="C:membrane"/>
    <property type="evidence" value="ECO:0007669"/>
    <property type="project" value="UniProtKB-SubCell"/>
</dbReference>
<comment type="caution">
    <text evidence="8">The sequence shown here is derived from an EMBL/GenBank/DDBJ whole genome shotgun (WGS) entry which is preliminary data.</text>
</comment>
<dbReference type="OrthoDB" id="3934549at2759"/>
<dbReference type="InterPro" id="IPR052337">
    <property type="entry name" value="SAT4-like"/>
</dbReference>
<feature type="transmembrane region" description="Helical" evidence="6">
    <location>
        <begin position="144"/>
        <end position="173"/>
    </location>
</feature>
<proteinExistence type="inferred from homology"/>
<evidence type="ECO:0000256" key="2">
    <source>
        <dbReference type="ARBA" id="ARBA00022692"/>
    </source>
</evidence>
<feature type="transmembrane region" description="Helical" evidence="6">
    <location>
        <begin position="67"/>
        <end position="89"/>
    </location>
</feature>
<keyword evidence="3 6" id="KW-1133">Transmembrane helix</keyword>
<sequence length="351" mass="38232">MAATVTETFEVQVGPTISSYVSVVEVAPVDYGIYVGLGFLAFFLGTVTFGLRMYVRSVMIKTFGLDDWILVAAYVTFVGLVALFIAIPAEILAHGLQDAYFTSVGLSNIWLAVYGVVSALVRIATAAFFLRVVPAQTLYKWHRFVLISVVSAYAVFSVVVGFVLLGQCGMTWPEVNMKLYTDKCFDTNTMYDLLWALAVATAVADWAMTLIPIAVVFKGAMSTRTKRTSAPVILLAALGGIVSIIRIPFNDYFVLEGPQSMPHYMIWLTLALYEMCIALAATSLAATRPLLQKWLGAKQGSSAYASFTRPNAYGKSTITVMSKIQVTRGPAVTTTLKDDIAEEVVQIPEEA</sequence>
<evidence type="ECO:0000313" key="9">
    <source>
        <dbReference type="Proteomes" id="UP000799439"/>
    </source>
</evidence>
<feature type="transmembrane region" description="Helical" evidence="6">
    <location>
        <begin position="31"/>
        <end position="55"/>
    </location>
</feature>